<dbReference type="SUPFAM" id="SSF51126">
    <property type="entry name" value="Pectin lyase-like"/>
    <property type="match status" value="1"/>
</dbReference>
<accession>D2VMX5</accession>
<evidence type="ECO:0000313" key="2">
    <source>
        <dbReference type="EMBL" id="EFC41899.1"/>
    </source>
</evidence>
<dbReference type="InParanoid" id="D2VMX5"/>
<dbReference type="GeneID" id="8851308"/>
<dbReference type="RefSeq" id="XP_002674643.1">
    <property type="nucleotide sequence ID" value="XM_002674597.1"/>
</dbReference>
<gene>
    <name evidence="2" type="ORF">NAEGRDRAFT_50876</name>
</gene>
<evidence type="ECO:0000256" key="1">
    <source>
        <dbReference type="SAM" id="Phobius"/>
    </source>
</evidence>
<name>D2VMX5_NAEGR</name>
<keyword evidence="1" id="KW-1133">Transmembrane helix</keyword>
<keyword evidence="1" id="KW-0472">Membrane</keyword>
<dbReference type="VEuPathDB" id="AmoebaDB:NAEGRDRAFT_50876"/>
<keyword evidence="3" id="KW-1185">Reference proteome</keyword>
<protein>
    <submittedName>
        <fullName evidence="2">Predicted protein</fullName>
    </submittedName>
</protein>
<dbReference type="InterPro" id="IPR012334">
    <property type="entry name" value="Pectin_lyas_fold"/>
</dbReference>
<sequence length="551" mass="61428">MNVLALSRWSRLVLAIYLFILMVVSYNIQHVCAKRNEVSIIEWKGLVLIKESLNIPQDSILSIKDNAQVVFYSSSNVTQPITININGSLEIGKHVQFMSLDVFQGTKPVPSFNNEMWSFVLDGQTRRLDLDSVSVIKSQRLKAVQTFDIQQSLDSIKLSNCTMNGGYNLFRIISGEHVFHVTESKFENMQTVLLIALPENACRVTVSNCYFSKIGNTFVHKGSDNKNAKNSFTVENTVFDNVGQGINSERVSLKLTNVDFKWFKSGIVSYNITAFRVKFDNFNMKESGIAIANNQPDVSNGVFDIQQCTFQNIHGLAVFMNYNMKLFRFTNNKVINLTPSSGLPSIPLNLIGGPLFNFDSVVFEQNEIVNCQVNGFYSIVNFDNIGALSFVRNTLTGNSGKCSLTIKNAINNNLRIEKNIFDSVETVNGDVCVQKANSKLNVSLNYWGKKVDKSLKLTTSEMNEIISTKLSPSKYFEFVPYYLTSNVNDNDASNLGGYITPEPSKNSDNLGIIIGASIGGAALLLVIVGVIILTLVFYNRKKRAYTEISSI</sequence>
<dbReference type="AlphaFoldDB" id="D2VMX5"/>
<dbReference type="Proteomes" id="UP000006671">
    <property type="component" value="Unassembled WGS sequence"/>
</dbReference>
<dbReference type="Gene3D" id="2.160.20.10">
    <property type="entry name" value="Single-stranded right-handed beta-helix, Pectin lyase-like"/>
    <property type="match status" value="1"/>
</dbReference>
<feature type="transmembrane region" description="Helical" evidence="1">
    <location>
        <begin position="510"/>
        <end position="538"/>
    </location>
</feature>
<proteinExistence type="predicted"/>
<reference evidence="2 3" key="1">
    <citation type="journal article" date="2010" name="Cell">
        <title>The genome of Naegleria gruberi illuminates early eukaryotic versatility.</title>
        <authorList>
            <person name="Fritz-Laylin L.K."/>
            <person name="Prochnik S.E."/>
            <person name="Ginger M.L."/>
            <person name="Dacks J.B."/>
            <person name="Carpenter M.L."/>
            <person name="Field M.C."/>
            <person name="Kuo A."/>
            <person name="Paredez A."/>
            <person name="Chapman J."/>
            <person name="Pham J."/>
            <person name="Shu S."/>
            <person name="Neupane R."/>
            <person name="Cipriano M."/>
            <person name="Mancuso J."/>
            <person name="Tu H."/>
            <person name="Salamov A."/>
            <person name="Lindquist E."/>
            <person name="Shapiro H."/>
            <person name="Lucas S."/>
            <person name="Grigoriev I.V."/>
            <person name="Cande W.Z."/>
            <person name="Fulton C."/>
            <person name="Rokhsar D.S."/>
            <person name="Dawson S.C."/>
        </authorList>
    </citation>
    <scope>NUCLEOTIDE SEQUENCE [LARGE SCALE GENOMIC DNA]</scope>
    <source>
        <strain evidence="2 3">NEG-M</strain>
    </source>
</reference>
<dbReference type="EMBL" id="GG738883">
    <property type="protein sequence ID" value="EFC41899.1"/>
    <property type="molecule type" value="Genomic_DNA"/>
</dbReference>
<organism evidence="3">
    <name type="scientific">Naegleria gruberi</name>
    <name type="common">Amoeba</name>
    <dbReference type="NCBI Taxonomy" id="5762"/>
    <lineage>
        <taxon>Eukaryota</taxon>
        <taxon>Discoba</taxon>
        <taxon>Heterolobosea</taxon>
        <taxon>Tetramitia</taxon>
        <taxon>Eutetramitia</taxon>
        <taxon>Vahlkampfiidae</taxon>
        <taxon>Naegleria</taxon>
    </lineage>
</organism>
<evidence type="ECO:0000313" key="3">
    <source>
        <dbReference type="Proteomes" id="UP000006671"/>
    </source>
</evidence>
<dbReference type="InterPro" id="IPR011050">
    <property type="entry name" value="Pectin_lyase_fold/virulence"/>
</dbReference>
<keyword evidence="1" id="KW-0812">Transmembrane</keyword>
<dbReference type="KEGG" id="ngr:NAEGRDRAFT_50876"/>
<feature type="transmembrane region" description="Helical" evidence="1">
    <location>
        <begin position="12"/>
        <end position="28"/>
    </location>
</feature>